<sequence>MPLTHFLLLVLAVIVAAVLTLWVSFTAGVPEVALALVVLTAAAVIHLGHRNRHDHEG</sequence>
<dbReference type="RefSeq" id="WP_179217602.1">
    <property type="nucleotide sequence ID" value="NZ_CP067129.1"/>
</dbReference>
<evidence type="ECO:0000256" key="1">
    <source>
        <dbReference type="SAM" id="Phobius"/>
    </source>
</evidence>
<keyword evidence="1" id="KW-0812">Transmembrane</keyword>
<name>A0A239PMF7_9RHOB</name>
<keyword evidence="1" id="KW-1133">Transmembrane helix</keyword>
<feature type="transmembrane region" description="Helical" evidence="1">
    <location>
        <begin position="6"/>
        <end position="25"/>
    </location>
</feature>
<organism evidence="2 3">
    <name type="scientific">Paracoccus seriniphilus</name>
    <dbReference type="NCBI Taxonomy" id="184748"/>
    <lineage>
        <taxon>Bacteria</taxon>
        <taxon>Pseudomonadati</taxon>
        <taxon>Pseudomonadota</taxon>
        <taxon>Alphaproteobacteria</taxon>
        <taxon>Rhodobacterales</taxon>
        <taxon>Paracoccaceae</taxon>
        <taxon>Paracoccus</taxon>
    </lineage>
</organism>
<evidence type="ECO:0000313" key="3">
    <source>
        <dbReference type="Proteomes" id="UP000198307"/>
    </source>
</evidence>
<keyword evidence="1" id="KW-0472">Membrane</keyword>
<dbReference type="Proteomes" id="UP000198307">
    <property type="component" value="Unassembled WGS sequence"/>
</dbReference>
<protein>
    <submittedName>
        <fullName evidence="2">Uncharacterized protein</fullName>
    </submittedName>
</protein>
<accession>A0A239PMF7</accession>
<reference evidence="2 3" key="1">
    <citation type="submission" date="2017-07" db="EMBL/GenBank/DDBJ databases">
        <authorList>
            <person name="Sun Z.S."/>
            <person name="Albrecht U."/>
            <person name="Echele G."/>
            <person name="Lee C.C."/>
        </authorList>
    </citation>
    <scope>NUCLEOTIDE SEQUENCE [LARGE SCALE GENOMIC DNA]</scope>
    <source>
        <strain evidence="2 3">DSM 14827</strain>
    </source>
</reference>
<feature type="transmembrane region" description="Helical" evidence="1">
    <location>
        <begin position="32"/>
        <end position="49"/>
    </location>
</feature>
<proteinExistence type="predicted"/>
<keyword evidence="3" id="KW-1185">Reference proteome</keyword>
<dbReference type="AlphaFoldDB" id="A0A239PMF7"/>
<dbReference type="EMBL" id="FZQB01000001">
    <property type="protein sequence ID" value="SNT68735.1"/>
    <property type="molecule type" value="Genomic_DNA"/>
</dbReference>
<evidence type="ECO:0000313" key="2">
    <source>
        <dbReference type="EMBL" id="SNT68735.1"/>
    </source>
</evidence>
<gene>
    <name evidence="2" type="ORF">SAMN05444959_101295</name>
</gene>